<dbReference type="RefSeq" id="WP_271216134.1">
    <property type="nucleotide sequence ID" value="NZ_BAAAVD010000033.1"/>
</dbReference>
<evidence type="ECO:0000259" key="2">
    <source>
        <dbReference type="PROSITE" id="PS50937"/>
    </source>
</evidence>
<evidence type="ECO:0000313" key="4">
    <source>
        <dbReference type="Proteomes" id="UP001143474"/>
    </source>
</evidence>
<reference evidence="3" key="1">
    <citation type="journal article" date="2014" name="Int. J. Syst. Evol. Microbiol.">
        <title>Complete genome sequence of Corynebacterium casei LMG S-19264T (=DSM 44701T), isolated from a smear-ripened cheese.</title>
        <authorList>
            <consortium name="US DOE Joint Genome Institute (JGI-PGF)"/>
            <person name="Walter F."/>
            <person name="Albersmeier A."/>
            <person name="Kalinowski J."/>
            <person name="Ruckert C."/>
        </authorList>
    </citation>
    <scope>NUCLEOTIDE SEQUENCE</scope>
    <source>
        <strain evidence="3">VKM Ac-2007</strain>
    </source>
</reference>
<protein>
    <recommendedName>
        <fullName evidence="2">HTH merR-type domain-containing protein</fullName>
    </recommendedName>
</protein>
<name>A0A9W6HWH8_9ACTN</name>
<feature type="domain" description="HTH merR-type" evidence="2">
    <location>
        <begin position="10"/>
        <end position="79"/>
    </location>
</feature>
<dbReference type="AlphaFoldDB" id="A0A9W6HWH8"/>
<evidence type="ECO:0000313" key="3">
    <source>
        <dbReference type="EMBL" id="GLK07606.1"/>
    </source>
</evidence>
<proteinExistence type="predicted"/>
<comment type="caution">
    <text evidence="3">The sequence shown here is derived from an EMBL/GenBank/DDBJ whole genome shotgun (WGS) entry which is preliminary data.</text>
</comment>
<dbReference type="SUPFAM" id="SSF46955">
    <property type="entry name" value="Putative DNA-binding domain"/>
    <property type="match status" value="1"/>
</dbReference>
<dbReference type="GO" id="GO:0003700">
    <property type="term" value="F:DNA-binding transcription factor activity"/>
    <property type="evidence" value="ECO:0007669"/>
    <property type="project" value="InterPro"/>
</dbReference>
<keyword evidence="4" id="KW-1185">Reference proteome</keyword>
<keyword evidence="1" id="KW-0238">DNA-binding</keyword>
<dbReference type="Pfam" id="PF13411">
    <property type="entry name" value="MerR_1"/>
    <property type="match status" value="1"/>
</dbReference>
<dbReference type="InterPro" id="IPR047057">
    <property type="entry name" value="MerR_fam"/>
</dbReference>
<evidence type="ECO:0000256" key="1">
    <source>
        <dbReference type="ARBA" id="ARBA00023125"/>
    </source>
</evidence>
<dbReference type="InterPro" id="IPR000551">
    <property type="entry name" value="MerR-type_HTH_dom"/>
</dbReference>
<dbReference type="EMBL" id="BSEV01000001">
    <property type="protein sequence ID" value="GLK07606.1"/>
    <property type="molecule type" value="Genomic_DNA"/>
</dbReference>
<dbReference type="Proteomes" id="UP001143474">
    <property type="component" value="Unassembled WGS sequence"/>
</dbReference>
<dbReference type="SMART" id="SM00422">
    <property type="entry name" value="HTH_MERR"/>
    <property type="match status" value="1"/>
</dbReference>
<dbReference type="PROSITE" id="PS50937">
    <property type="entry name" value="HTH_MERR_2"/>
    <property type="match status" value="1"/>
</dbReference>
<sequence>MSEKDAVERRWSIGELARASGTTVRALYHYDEIGLLRASERTASGHRRYTEGDLRRLYRVRALRALGLSLEEIAGVLADSPDDLETMRALLAAQLHDLEDQAGRIDRLRQRLHGLLGKLDDASMPDTDQFMMTLETMSVFETYFTQEQQDQLAERRADLGPAAVEEAKARWVDLVGELLPHVQADTPVDDPRVRDLVSRWDALGSAFHADGEQGERTKAAAQRMWDDNSADLGRRLPWPADQMVALVAYVGRVRQAS</sequence>
<dbReference type="GO" id="GO:0003677">
    <property type="term" value="F:DNA binding"/>
    <property type="evidence" value="ECO:0007669"/>
    <property type="project" value="UniProtKB-KW"/>
</dbReference>
<dbReference type="PANTHER" id="PTHR30204:SF90">
    <property type="entry name" value="HTH-TYPE TRANSCRIPTIONAL ACTIVATOR MTA"/>
    <property type="match status" value="1"/>
</dbReference>
<organism evidence="3 4">
    <name type="scientific">Streptosporangium carneum</name>
    <dbReference type="NCBI Taxonomy" id="47481"/>
    <lineage>
        <taxon>Bacteria</taxon>
        <taxon>Bacillati</taxon>
        <taxon>Actinomycetota</taxon>
        <taxon>Actinomycetes</taxon>
        <taxon>Streptosporangiales</taxon>
        <taxon>Streptosporangiaceae</taxon>
        <taxon>Streptosporangium</taxon>
    </lineage>
</organism>
<dbReference type="CDD" id="cd01106">
    <property type="entry name" value="HTH_TipAL-Mta"/>
    <property type="match status" value="1"/>
</dbReference>
<accession>A0A9W6HWH8</accession>
<dbReference type="Gene3D" id="1.10.1660.10">
    <property type="match status" value="1"/>
</dbReference>
<gene>
    <name evidence="3" type="ORF">GCM10017600_10110</name>
</gene>
<dbReference type="InterPro" id="IPR009061">
    <property type="entry name" value="DNA-bd_dom_put_sf"/>
</dbReference>
<dbReference type="PANTHER" id="PTHR30204">
    <property type="entry name" value="REDOX-CYCLING DRUG-SENSING TRANSCRIPTIONAL ACTIVATOR SOXR"/>
    <property type="match status" value="1"/>
</dbReference>
<reference evidence="3" key="2">
    <citation type="submission" date="2023-01" db="EMBL/GenBank/DDBJ databases">
        <authorList>
            <person name="Sun Q."/>
            <person name="Evtushenko L."/>
        </authorList>
    </citation>
    <scope>NUCLEOTIDE SEQUENCE</scope>
    <source>
        <strain evidence="3">VKM Ac-2007</strain>
    </source>
</reference>
<dbReference type="PRINTS" id="PR00040">
    <property type="entry name" value="HTHMERR"/>
</dbReference>